<dbReference type="Gene3D" id="3.30.920.70">
    <property type="match status" value="1"/>
</dbReference>
<reference evidence="1 2" key="1">
    <citation type="journal article" date="2019" name="Int. J. Syst. Evol. Microbiol.">
        <title>The Global Catalogue of Microorganisms (GCM) 10K type strain sequencing project: providing services to taxonomists for standard genome sequencing and annotation.</title>
        <authorList>
            <consortium name="The Broad Institute Genomics Platform"/>
            <consortium name="The Broad Institute Genome Sequencing Center for Infectious Disease"/>
            <person name="Wu L."/>
            <person name="Ma J."/>
        </authorList>
    </citation>
    <scope>NUCLEOTIDE SEQUENCE [LARGE SCALE GENOMIC DNA]</scope>
    <source>
        <strain evidence="1 2">JCM 9731</strain>
    </source>
</reference>
<accession>A0ABN0WNL9</accession>
<dbReference type="RefSeq" id="WP_343802143.1">
    <property type="nucleotide sequence ID" value="NZ_BAAADJ010000061.1"/>
</dbReference>
<gene>
    <name evidence="1" type="ORF">GCM10008967_35800</name>
</gene>
<comment type="caution">
    <text evidence="1">The sequence shown here is derived from an EMBL/GenBank/DDBJ whole genome shotgun (WGS) entry which is preliminary data.</text>
</comment>
<sequence>MRKSLKTAQDRELTYQRIKEAADHHAQSVNLTIDWLYEALQQYVDAGSVIVHLGNALMFRVRGSIYRLEYNYDSITLSSGGAMNDGETASEGIIASFDNNSTREQVMDAFSRL</sequence>
<evidence type="ECO:0000313" key="1">
    <source>
        <dbReference type="EMBL" id="GAA0342261.1"/>
    </source>
</evidence>
<proteinExistence type="predicted"/>
<evidence type="ECO:0008006" key="3">
    <source>
        <dbReference type="Google" id="ProtNLM"/>
    </source>
</evidence>
<name>A0ABN0WNL9_9BACI</name>
<dbReference type="EMBL" id="BAAADJ010000061">
    <property type="protein sequence ID" value="GAA0342261.1"/>
    <property type="molecule type" value="Genomic_DNA"/>
</dbReference>
<organism evidence="1 2">
    <name type="scientific">Bacillus carboniphilus</name>
    <dbReference type="NCBI Taxonomy" id="86663"/>
    <lineage>
        <taxon>Bacteria</taxon>
        <taxon>Bacillati</taxon>
        <taxon>Bacillota</taxon>
        <taxon>Bacilli</taxon>
        <taxon>Bacillales</taxon>
        <taxon>Bacillaceae</taxon>
        <taxon>Bacillus</taxon>
    </lineage>
</organism>
<dbReference type="Proteomes" id="UP001500782">
    <property type="component" value="Unassembled WGS sequence"/>
</dbReference>
<keyword evidence="2" id="KW-1185">Reference proteome</keyword>
<protein>
    <recommendedName>
        <fullName evidence="3">HU domain-containing protein</fullName>
    </recommendedName>
</protein>
<evidence type="ECO:0000313" key="2">
    <source>
        <dbReference type="Proteomes" id="UP001500782"/>
    </source>
</evidence>